<dbReference type="KEGG" id="dfa:DFA_02142"/>
<keyword evidence="2" id="KW-1185">Reference proteome</keyword>
<evidence type="ECO:0000313" key="2">
    <source>
        <dbReference type="Proteomes" id="UP000007797"/>
    </source>
</evidence>
<dbReference type="GeneID" id="14871425"/>
<proteinExistence type="predicted"/>
<gene>
    <name evidence="1" type="ORF">DFA_02142</name>
</gene>
<dbReference type="AlphaFoldDB" id="F4PYT9"/>
<dbReference type="EMBL" id="GL883015">
    <property type="protein sequence ID" value="EGG19355.1"/>
    <property type="molecule type" value="Genomic_DNA"/>
</dbReference>
<dbReference type="RefSeq" id="XP_004357626.1">
    <property type="nucleotide sequence ID" value="XM_004357569.1"/>
</dbReference>
<sequence>MKTIVGEKDTDSNIRYNSIESANWLIRLYGREGDYNTTESICNSTLFVCEQTTNQEYHITQVIALNWLL</sequence>
<evidence type="ECO:0000313" key="1">
    <source>
        <dbReference type="EMBL" id="EGG19355.1"/>
    </source>
</evidence>
<reference evidence="2" key="1">
    <citation type="journal article" date="2011" name="Genome Res.">
        <title>Phylogeny-wide analysis of social amoeba genomes highlights ancient origins for complex intercellular communication.</title>
        <authorList>
            <person name="Heidel A.J."/>
            <person name="Lawal H.M."/>
            <person name="Felder M."/>
            <person name="Schilde C."/>
            <person name="Helps N.R."/>
            <person name="Tunggal B."/>
            <person name="Rivero F."/>
            <person name="John U."/>
            <person name="Schleicher M."/>
            <person name="Eichinger L."/>
            <person name="Platzer M."/>
            <person name="Noegel A.A."/>
            <person name="Schaap P."/>
            <person name="Gloeckner G."/>
        </authorList>
    </citation>
    <scope>NUCLEOTIDE SEQUENCE [LARGE SCALE GENOMIC DNA]</scope>
    <source>
        <strain evidence="2">SH3</strain>
    </source>
</reference>
<name>F4PYT9_CACFS</name>
<organism evidence="1 2">
    <name type="scientific">Cavenderia fasciculata</name>
    <name type="common">Slime mold</name>
    <name type="synonym">Dictyostelium fasciculatum</name>
    <dbReference type="NCBI Taxonomy" id="261658"/>
    <lineage>
        <taxon>Eukaryota</taxon>
        <taxon>Amoebozoa</taxon>
        <taxon>Evosea</taxon>
        <taxon>Eumycetozoa</taxon>
        <taxon>Dictyostelia</taxon>
        <taxon>Acytosteliales</taxon>
        <taxon>Cavenderiaceae</taxon>
        <taxon>Cavenderia</taxon>
    </lineage>
</organism>
<dbReference type="Proteomes" id="UP000007797">
    <property type="component" value="Unassembled WGS sequence"/>
</dbReference>
<protein>
    <submittedName>
        <fullName evidence="1">Uncharacterized protein</fullName>
    </submittedName>
</protein>
<accession>F4PYT9</accession>